<dbReference type="STRING" id="6282.A0A2K6VS30"/>
<dbReference type="AlphaFoldDB" id="A0A2K6VS30"/>
<feature type="domain" description="RYYR-CCHC" evidence="2">
    <location>
        <begin position="156"/>
        <end position="230"/>
    </location>
</feature>
<evidence type="ECO:0000313" key="3">
    <source>
        <dbReference type="EnsemblMetazoa" id="OVOC2084.1"/>
    </source>
</evidence>
<evidence type="ECO:0000259" key="2">
    <source>
        <dbReference type="Pfam" id="PF23674"/>
    </source>
</evidence>
<reference evidence="3" key="2">
    <citation type="submission" date="2018-02" db="UniProtKB">
        <authorList>
            <consortium name="EnsemblMetazoa"/>
        </authorList>
    </citation>
    <scope>IDENTIFICATION</scope>
</reference>
<sequence>MLTTFVEKTFIRVLRGEITDEEAADQIADSLCADSLTNNSQNYINGVDVQHNVNNDVKVDASANLQPQSCQQQQQQQAKVLGTITLGDLHPTQIAQFQQAFTEASKGLASSVIFNVPVQKTDNPEEYFTDSDKERCALLQELITGQRPLMLHPYVFLLNRRFKWTDIAVPVTGTDKFRVYRLNQARNSRCYYRCSGCETMGKKPGDPIAQIKLAEGRLAGDVNPVHNSECELFTFSNIVNRQFDREARLDVYNGIMNPKEAWNRGRLRALRAESLAPKGLLNADEYPTWETTNKVIMKLWRSAKREHDAGIENIDRVGSKDWWRNIPPPSATRRGVKRENYDTANYTFRPEGSGEVEELDDDGDQSCISMAGGAEDGCLELLDVVSESEVYTTDQEPAPSGSFERDEIVPEPPEQISLFSNRSDPNKRLLHQDNHASLSVLPIDSGGKTAEAFVRNNEENSDVQYYLLQGYDDDDDDDDNDDENDDGDDDDGDRDEDRDRNDNDDDNDNDVDVDNVDQVNVSNADDEVMREYNDVLTEVDRLERKAIAATEGMTEHRRMGAGHIVEQRQHDESYELRRSIQQMPLHELALAPSQQLNSTFFANRKLFAAIESLTRTLNTDHSRQFHQEMLKRAVELSNSYAAQQRQRYAAATVALRRNATVECRNVATASRQHSDYEDDEKSFGKIIGRRQAGTMPLRTWAFKKESKLE</sequence>
<evidence type="ECO:0000256" key="1">
    <source>
        <dbReference type="SAM" id="MobiDB-lite"/>
    </source>
</evidence>
<evidence type="ECO:0000313" key="4">
    <source>
        <dbReference type="Proteomes" id="UP000024404"/>
    </source>
</evidence>
<proteinExistence type="predicted"/>
<dbReference type="Proteomes" id="UP000024404">
    <property type="component" value="Unassembled WGS sequence"/>
</dbReference>
<feature type="region of interest" description="Disordered" evidence="1">
    <location>
        <begin position="469"/>
        <end position="526"/>
    </location>
</feature>
<accession>A0A2K6VS30</accession>
<organism evidence="3 4">
    <name type="scientific">Onchocerca volvulus</name>
    <dbReference type="NCBI Taxonomy" id="6282"/>
    <lineage>
        <taxon>Eukaryota</taxon>
        <taxon>Metazoa</taxon>
        <taxon>Ecdysozoa</taxon>
        <taxon>Nematoda</taxon>
        <taxon>Chromadorea</taxon>
        <taxon>Rhabditida</taxon>
        <taxon>Spirurina</taxon>
        <taxon>Spiruromorpha</taxon>
        <taxon>Filarioidea</taxon>
        <taxon>Onchocercidae</taxon>
        <taxon>Onchocerca</taxon>
    </lineage>
</organism>
<dbReference type="Pfam" id="PF23674">
    <property type="entry name" value="RYYR-CCHC"/>
    <property type="match status" value="1"/>
</dbReference>
<keyword evidence="4" id="KW-1185">Reference proteome</keyword>
<reference evidence="4" key="1">
    <citation type="submission" date="2013-10" db="EMBL/GenBank/DDBJ databases">
        <title>Genome sequencing of Onchocerca volvulus.</title>
        <authorList>
            <person name="Cotton J."/>
            <person name="Tsai J."/>
            <person name="Stanley E."/>
            <person name="Tracey A."/>
            <person name="Holroyd N."/>
            <person name="Lustigman S."/>
            <person name="Berriman M."/>
        </authorList>
    </citation>
    <scope>NUCLEOTIDE SEQUENCE</scope>
</reference>
<feature type="compositionally biased region" description="Acidic residues" evidence="1">
    <location>
        <begin position="502"/>
        <end position="515"/>
    </location>
</feature>
<dbReference type="EnsemblMetazoa" id="OVOC2084.1">
    <property type="protein sequence ID" value="OVOC2084.1"/>
    <property type="gene ID" value="WBGene00238893"/>
</dbReference>
<protein>
    <recommendedName>
        <fullName evidence="2">RYYR-CCHC domain-containing protein</fullName>
    </recommendedName>
</protein>
<feature type="compositionally biased region" description="Acidic residues" evidence="1">
    <location>
        <begin position="471"/>
        <end position="494"/>
    </location>
</feature>
<dbReference type="InterPro" id="IPR057001">
    <property type="entry name" value="RYYR-CCHC"/>
</dbReference>
<name>A0A2K6VS30_ONCVO</name>
<dbReference type="OMA" id="NPKEAWN"/>
<dbReference type="EMBL" id="CMVM020000070">
    <property type="status" value="NOT_ANNOTATED_CDS"/>
    <property type="molecule type" value="Genomic_DNA"/>
</dbReference>